<dbReference type="PANTHER" id="PTHR34216:SF3">
    <property type="entry name" value="POLY-BETA-1,6-N-ACETYL-D-GLUCOSAMINE N-DEACETYLASE"/>
    <property type="match status" value="1"/>
</dbReference>
<dbReference type="PANTHER" id="PTHR34216">
    <property type="match status" value="1"/>
</dbReference>
<reference evidence="2" key="1">
    <citation type="journal article" date="2019" name="Int. J. Syst. Evol. Microbiol.">
        <title>The Global Catalogue of Microorganisms (GCM) 10K type strain sequencing project: providing services to taxonomists for standard genome sequencing and annotation.</title>
        <authorList>
            <consortium name="The Broad Institute Genomics Platform"/>
            <consortium name="The Broad Institute Genome Sequencing Center for Infectious Disease"/>
            <person name="Wu L."/>
            <person name="Ma J."/>
        </authorList>
    </citation>
    <scope>NUCLEOTIDE SEQUENCE [LARGE SCALE GENOMIC DNA]</scope>
    <source>
        <strain evidence="2">JCM 17250</strain>
    </source>
</reference>
<protein>
    <recommendedName>
        <fullName evidence="3">NodB homology domain-containing protein</fullName>
    </recommendedName>
</protein>
<evidence type="ECO:0000313" key="2">
    <source>
        <dbReference type="Proteomes" id="UP001501734"/>
    </source>
</evidence>
<dbReference type="InterPro" id="IPR051398">
    <property type="entry name" value="Polysacch_Deacetylase"/>
</dbReference>
<dbReference type="SUPFAM" id="SSF88713">
    <property type="entry name" value="Glycoside hydrolase/deacetylase"/>
    <property type="match status" value="1"/>
</dbReference>
<name>A0ABP7VNK1_9BACI</name>
<evidence type="ECO:0008006" key="3">
    <source>
        <dbReference type="Google" id="ProtNLM"/>
    </source>
</evidence>
<sequence length="145" mass="16440">MKLLGSSPLYSLIYIITDAVASGDPLYLSEADLALGSDVFEYQSHTDQLHQRNEAGEAYLTLKPIVEVEADLKRSIDKLGGRNLAFAYPYGVYQEEQRQVLEDIGFQLAFTVEYKKASQAEHMLEIPRISVFPEDTLEDFKLKFN</sequence>
<organism evidence="1 2">
    <name type="scientific">Amphibacillus indicireducens</name>
    <dbReference type="NCBI Taxonomy" id="1076330"/>
    <lineage>
        <taxon>Bacteria</taxon>
        <taxon>Bacillati</taxon>
        <taxon>Bacillota</taxon>
        <taxon>Bacilli</taxon>
        <taxon>Bacillales</taxon>
        <taxon>Bacillaceae</taxon>
        <taxon>Amphibacillus</taxon>
    </lineage>
</organism>
<comment type="caution">
    <text evidence="1">The sequence shown here is derived from an EMBL/GenBank/DDBJ whole genome shotgun (WGS) entry which is preliminary data.</text>
</comment>
<proteinExistence type="predicted"/>
<accession>A0ABP7VNK1</accession>
<dbReference type="InterPro" id="IPR011330">
    <property type="entry name" value="Glyco_hydro/deAcase_b/a-brl"/>
</dbReference>
<evidence type="ECO:0000313" key="1">
    <source>
        <dbReference type="EMBL" id="GAA4070228.1"/>
    </source>
</evidence>
<gene>
    <name evidence="1" type="ORF">GCM10022410_15020</name>
</gene>
<dbReference type="EMBL" id="BAABDL010000078">
    <property type="protein sequence ID" value="GAA4070228.1"/>
    <property type="molecule type" value="Genomic_DNA"/>
</dbReference>
<dbReference type="Gene3D" id="3.20.20.370">
    <property type="entry name" value="Glycoside hydrolase/deacetylase"/>
    <property type="match status" value="1"/>
</dbReference>
<dbReference type="Proteomes" id="UP001501734">
    <property type="component" value="Unassembled WGS sequence"/>
</dbReference>
<keyword evidence="2" id="KW-1185">Reference proteome</keyword>